<name>A0A1T1AXQ7_RHOFE</name>
<dbReference type="AlphaFoldDB" id="A0A1T1AXQ7"/>
<accession>A0A1T1AXQ7</accession>
<protein>
    <submittedName>
        <fullName evidence="1">Uncharacterized protein</fullName>
    </submittedName>
</protein>
<sequence length="76" mass="8374">MQARAATYDKPEGERSMAATVTAFNAVTGHTLTESHGWLLMILLKAVRDNQRAEPHVDSVEDLVAYASLYGEARLK</sequence>
<dbReference type="Proteomes" id="UP000190750">
    <property type="component" value="Unassembled WGS sequence"/>
</dbReference>
<evidence type="ECO:0000313" key="2">
    <source>
        <dbReference type="Proteomes" id="UP000190750"/>
    </source>
</evidence>
<gene>
    <name evidence="1" type="ORF">RF819_02945</name>
</gene>
<dbReference type="EMBL" id="MTJN01000002">
    <property type="protein sequence ID" value="OOV08861.1"/>
    <property type="molecule type" value="Genomic_DNA"/>
</dbReference>
<reference evidence="1 2" key="1">
    <citation type="submission" date="2017-01" db="EMBL/GenBank/DDBJ databases">
        <title>Genome sequencing of Rhodoferax fermentans JCM 7819.</title>
        <authorList>
            <person name="Kim Y.J."/>
            <person name="Farh M.E.-A."/>
            <person name="Yang D.-C."/>
        </authorList>
    </citation>
    <scope>NUCLEOTIDE SEQUENCE [LARGE SCALE GENOMIC DNA]</scope>
    <source>
        <strain evidence="1 2">JCM 7819</strain>
    </source>
</reference>
<comment type="caution">
    <text evidence="1">The sequence shown here is derived from an EMBL/GenBank/DDBJ whole genome shotgun (WGS) entry which is preliminary data.</text>
</comment>
<dbReference type="OrthoDB" id="7022844at2"/>
<evidence type="ECO:0000313" key="1">
    <source>
        <dbReference type="EMBL" id="OOV08861.1"/>
    </source>
</evidence>
<organism evidence="1 2">
    <name type="scientific">Rhodoferax fermentans</name>
    <dbReference type="NCBI Taxonomy" id="28066"/>
    <lineage>
        <taxon>Bacteria</taxon>
        <taxon>Pseudomonadati</taxon>
        <taxon>Pseudomonadota</taxon>
        <taxon>Betaproteobacteria</taxon>
        <taxon>Burkholderiales</taxon>
        <taxon>Comamonadaceae</taxon>
        <taxon>Rhodoferax</taxon>
    </lineage>
</organism>
<proteinExistence type="predicted"/>
<keyword evidence="2" id="KW-1185">Reference proteome</keyword>